<dbReference type="AlphaFoldDB" id="A0A858R7T3"/>
<feature type="chain" id="PRO_5032825257" description="Pseudoazurin" evidence="9">
    <location>
        <begin position="22"/>
        <end position="150"/>
    </location>
</feature>
<evidence type="ECO:0000256" key="2">
    <source>
        <dbReference type="ARBA" id="ARBA00022448"/>
    </source>
</evidence>
<organism evidence="11 12">
    <name type="scientific">Aerophototrophica crusticola</name>
    <dbReference type="NCBI Taxonomy" id="1709002"/>
    <lineage>
        <taxon>Bacteria</taxon>
        <taxon>Pseudomonadati</taxon>
        <taxon>Pseudomonadota</taxon>
        <taxon>Alphaproteobacteria</taxon>
        <taxon>Rhodospirillales</taxon>
        <taxon>Rhodospirillaceae</taxon>
        <taxon>Aerophototrophica</taxon>
    </lineage>
</organism>
<evidence type="ECO:0000256" key="1">
    <source>
        <dbReference type="ARBA" id="ARBA00004418"/>
    </source>
</evidence>
<name>A0A858R7T3_9PROT</name>
<comment type="cofactor">
    <cofactor evidence="8">
        <name>Cu cation</name>
        <dbReference type="ChEBI" id="CHEBI:23378"/>
    </cofactor>
    <text evidence="8">Binds 1 copper ion per subunit.</text>
</comment>
<keyword evidence="9" id="KW-0732">Signal</keyword>
<dbReference type="Proteomes" id="UP000501891">
    <property type="component" value="Chromosome"/>
</dbReference>
<evidence type="ECO:0000256" key="9">
    <source>
        <dbReference type="SAM" id="SignalP"/>
    </source>
</evidence>
<dbReference type="GO" id="GO:0009055">
    <property type="term" value="F:electron transfer activity"/>
    <property type="evidence" value="ECO:0007669"/>
    <property type="project" value="InterPro"/>
</dbReference>
<dbReference type="EMBL" id="CP051775">
    <property type="protein sequence ID" value="QJE73302.1"/>
    <property type="molecule type" value="Genomic_DNA"/>
</dbReference>
<feature type="binding site" evidence="8">
    <location>
        <position position="107"/>
    </location>
    <ligand>
        <name>Cu cation</name>
        <dbReference type="ChEBI" id="CHEBI:23378"/>
    </ligand>
</feature>
<dbReference type="InterPro" id="IPR002386">
    <property type="entry name" value="Amicyanin/Pseudoazurin"/>
</dbReference>
<gene>
    <name evidence="11" type="ORF">HHL28_09550</name>
</gene>
<dbReference type="CDD" id="cd04218">
    <property type="entry name" value="Pseudoazurin"/>
    <property type="match status" value="1"/>
</dbReference>
<feature type="binding site" evidence="8">
    <location>
        <position position="102"/>
    </location>
    <ligand>
        <name>Cu cation</name>
        <dbReference type="ChEBI" id="CHEBI:23378"/>
    </ligand>
</feature>
<keyword evidence="3 8" id="KW-0479">Metal-binding</keyword>
<sequence>MRHALAAAILAALALPAAGQAAEHQVKMLNQGTAGAMVFEPAYLKVAPGDTVRFLPTDKSHNAEAIKGMVPDGAEIFVGKMNEEVVVTFDKPGLYGIKCKPHYAMGMVALVQVGDAANLDTAKAVGHPGKAKQVFGALLEEAGKTQTASN</sequence>
<dbReference type="PRINTS" id="PR00155">
    <property type="entry name" value="AMICYANIN"/>
</dbReference>
<evidence type="ECO:0000256" key="5">
    <source>
        <dbReference type="ARBA" id="ARBA00022982"/>
    </source>
</evidence>
<dbReference type="InterPro" id="IPR008972">
    <property type="entry name" value="Cupredoxin"/>
</dbReference>
<evidence type="ECO:0000256" key="4">
    <source>
        <dbReference type="ARBA" id="ARBA00022764"/>
    </source>
</evidence>
<keyword evidence="12" id="KW-1185">Reference proteome</keyword>
<dbReference type="GO" id="GO:0005507">
    <property type="term" value="F:copper ion binding"/>
    <property type="evidence" value="ECO:0007669"/>
    <property type="project" value="UniProtKB-UniRule"/>
</dbReference>
<comment type="subcellular location">
    <subcellularLocation>
        <location evidence="1">Periplasm</location>
    </subcellularLocation>
</comment>
<keyword evidence="4" id="KW-0574">Periplasm</keyword>
<dbReference type="PRINTS" id="PR00156">
    <property type="entry name" value="COPPERBLUE"/>
</dbReference>
<dbReference type="InterPro" id="IPR000923">
    <property type="entry name" value="BlueCu_1"/>
</dbReference>
<proteinExistence type="predicted"/>
<feature type="signal peptide" evidence="9">
    <location>
        <begin position="1"/>
        <end position="21"/>
    </location>
</feature>
<evidence type="ECO:0000256" key="3">
    <source>
        <dbReference type="ARBA" id="ARBA00022723"/>
    </source>
</evidence>
<evidence type="ECO:0000256" key="8">
    <source>
        <dbReference type="PIRSR" id="PIRSR602386-1"/>
    </source>
</evidence>
<evidence type="ECO:0000256" key="6">
    <source>
        <dbReference type="ARBA" id="ARBA00023008"/>
    </source>
</evidence>
<keyword evidence="6 8" id="KW-0186">Copper</keyword>
<feature type="binding site" evidence="8">
    <location>
        <position position="99"/>
    </location>
    <ligand>
        <name>Cu cation</name>
        <dbReference type="ChEBI" id="CHEBI:23378"/>
    </ligand>
</feature>
<dbReference type="KEGG" id="acru:HHL28_09550"/>
<evidence type="ECO:0000256" key="7">
    <source>
        <dbReference type="NCBIfam" id="TIGR02375"/>
    </source>
</evidence>
<evidence type="ECO:0000313" key="11">
    <source>
        <dbReference type="EMBL" id="QJE73302.1"/>
    </source>
</evidence>
<feature type="domain" description="Blue (type 1) copper" evidence="10">
    <location>
        <begin position="27"/>
        <end position="113"/>
    </location>
</feature>
<dbReference type="NCBIfam" id="TIGR02375">
    <property type="entry name" value="pseudoazurin"/>
    <property type="match status" value="1"/>
</dbReference>
<reference evidence="11" key="1">
    <citation type="submission" date="2020-04" db="EMBL/GenBank/DDBJ databases">
        <title>A desert anoxygenic phototrophic bacterium fixes CO2 using RubisCO under aerobic conditions.</title>
        <authorList>
            <person name="Tang K."/>
        </authorList>
    </citation>
    <scope>NUCLEOTIDE SEQUENCE [LARGE SCALE GENOMIC DNA]</scope>
    <source>
        <strain evidence="11">MIMtkB3</strain>
    </source>
</reference>
<dbReference type="InterPro" id="IPR012745">
    <property type="entry name" value="Pseudoazurin"/>
</dbReference>
<protein>
    <recommendedName>
        <fullName evidence="7">Pseudoazurin</fullName>
    </recommendedName>
</protein>
<accession>A0A858R7T3</accession>
<keyword evidence="2" id="KW-0813">Transport</keyword>
<feature type="binding site" evidence="8">
    <location>
        <position position="61"/>
    </location>
    <ligand>
        <name>Cu cation</name>
        <dbReference type="ChEBI" id="CHEBI:23378"/>
    </ligand>
</feature>
<dbReference type="Pfam" id="PF00127">
    <property type="entry name" value="Copper-bind"/>
    <property type="match status" value="1"/>
</dbReference>
<evidence type="ECO:0000313" key="12">
    <source>
        <dbReference type="Proteomes" id="UP000501891"/>
    </source>
</evidence>
<dbReference type="InterPro" id="IPR001235">
    <property type="entry name" value="Copper_blue_Plastocyanin"/>
</dbReference>
<evidence type="ECO:0000259" key="10">
    <source>
        <dbReference type="Pfam" id="PF00127"/>
    </source>
</evidence>
<dbReference type="SUPFAM" id="SSF49503">
    <property type="entry name" value="Cupredoxins"/>
    <property type="match status" value="1"/>
</dbReference>
<dbReference type="Gene3D" id="2.60.40.420">
    <property type="entry name" value="Cupredoxins - blue copper proteins"/>
    <property type="match status" value="1"/>
</dbReference>
<dbReference type="GO" id="GO:0042597">
    <property type="term" value="C:periplasmic space"/>
    <property type="evidence" value="ECO:0007669"/>
    <property type="project" value="UniProtKB-SubCell"/>
</dbReference>
<keyword evidence="5" id="KW-0249">Electron transport</keyword>